<evidence type="ECO:0000313" key="2">
    <source>
        <dbReference type="Proteomes" id="UP000887458"/>
    </source>
</evidence>
<sequence>MLTSTSGPEIFGPLNPNFGILNSQSFPFLPPSIDKSKSPSTFGPFTLTSGISTLTSTSGPETFGPFKSTSGPEIFGPFKPNFGILKSQSFPFLPSIDTSKSPSSLGNSTFTSTSGPDTFGVFTLTSGISTFTSTSGILNSQSFPSVFCPSIDKSKSPSIFGPFTFTSGISTFTSTSGPFKSTSLPDIFGPLKPNLGILNSQSFPSGFLPSIDKSKSPSTFGPFTLTSGVSRFTSTFGPFTLTSGISTFTSTSGPEIFGPLKPNFGILKSQSFPSGFLPPSIDKSKSPSTFGPFTFTSGISTLTSTSGPDIFGDPLKPNFGISADISGKLTSMSGLSRLPIFAFGLFIPNLNLASMSGISFFGFSNFGDPKPNDVSISISILVLSLDFPRRNRSFKPKLASKSLSIFGPFTLISGDSILASTSGPVIFGPFNSISGLEIFGFLPFIEISTSPSNSGILTSTCGFSILTSTSGPFKSISGPWIFGPLKPNFGIFISHPLPSTSGISTFTSTSGPFKSTSLPDIFGPLNPNFGILNSQSFPSGILNSQSFPSGFLPSIDTSKSPSILGLFTFTSSIFGPFILTSGISTLTSTSGPEIFGPLKPNLGILNSQSFPSGFLPFIETSKSPSSSGIFTSTCGFSILTSTSGPFKSTSGPWIFGPLNPNFGILISHPFPSISGFLPSIDTSNSPSTFGPFTFISGVSRSTSTFGPFTLMSGVSRFTSISGPFKSTSLPDIFGPLKPNLGILNSQSFPSGFLPSIDKSKSPSTFGPFTLISGFLPSIDISRSPSIFGLFTLTSSIFGPFTFTSGISTLTSTSGLETFGPLKPNFGILNSQSFPSGFLPSIDTSKSPSTLGPLTFTSGDSTLTSTSGPEIFGPFTSIFGPLNPNFGILNSQSFPFSFCFFGLSIFKSISSVGIRTFPTSISVDIFGPFISISDFPRLKRSLRPNDPSIVPDACSFNRISGSGLNLDVISLSNLFVVSSVIFKSIISSPSLIFPTETSMRSLDFPRLSRDSFSGRLNRISSIPCGVFLPSLSIFSSVSIVSIGSVSRFDLLLDFFNDADHPSPPRLPPPFVVVVVSIITLSQTSSPSC</sequence>
<name>A0ABQ8IVJ4_DERPT</name>
<protein>
    <submittedName>
        <fullName evidence="1">Uncharacterized protein</fullName>
    </submittedName>
</protein>
<proteinExistence type="predicted"/>
<comment type="caution">
    <text evidence="1">The sequence shown here is derived from an EMBL/GenBank/DDBJ whole genome shotgun (WGS) entry which is preliminary data.</text>
</comment>
<reference evidence="1 2" key="1">
    <citation type="journal article" date="2018" name="J. Allergy Clin. Immunol.">
        <title>High-quality assembly of Dermatophagoides pteronyssinus genome and transcriptome reveals a wide range of novel allergens.</title>
        <authorList>
            <person name="Liu X.Y."/>
            <person name="Yang K.Y."/>
            <person name="Wang M.Q."/>
            <person name="Kwok J.S."/>
            <person name="Zeng X."/>
            <person name="Yang Z."/>
            <person name="Xiao X.J."/>
            <person name="Lau C.P."/>
            <person name="Li Y."/>
            <person name="Huang Z.M."/>
            <person name="Ba J.G."/>
            <person name="Yim A.K."/>
            <person name="Ouyang C.Y."/>
            <person name="Ngai S.M."/>
            <person name="Chan T.F."/>
            <person name="Leung E.L."/>
            <person name="Liu L."/>
            <person name="Liu Z.G."/>
            <person name="Tsui S.K."/>
        </authorList>
    </citation>
    <scope>NUCLEOTIDE SEQUENCE [LARGE SCALE GENOMIC DNA]</scope>
    <source>
        <strain evidence="1">Derp</strain>
    </source>
</reference>
<organism evidence="1 2">
    <name type="scientific">Dermatophagoides pteronyssinus</name>
    <name type="common">European house dust mite</name>
    <dbReference type="NCBI Taxonomy" id="6956"/>
    <lineage>
        <taxon>Eukaryota</taxon>
        <taxon>Metazoa</taxon>
        <taxon>Ecdysozoa</taxon>
        <taxon>Arthropoda</taxon>
        <taxon>Chelicerata</taxon>
        <taxon>Arachnida</taxon>
        <taxon>Acari</taxon>
        <taxon>Acariformes</taxon>
        <taxon>Sarcoptiformes</taxon>
        <taxon>Astigmata</taxon>
        <taxon>Psoroptidia</taxon>
        <taxon>Analgoidea</taxon>
        <taxon>Pyroglyphidae</taxon>
        <taxon>Dermatophagoidinae</taxon>
        <taxon>Dermatophagoides</taxon>
    </lineage>
</organism>
<keyword evidence="2" id="KW-1185">Reference proteome</keyword>
<evidence type="ECO:0000313" key="1">
    <source>
        <dbReference type="EMBL" id="KAH9414272.1"/>
    </source>
</evidence>
<accession>A0ABQ8IVJ4</accession>
<dbReference type="Proteomes" id="UP000887458">
    <property type="component" value="Unassembled WGS sequence"/>
</dbReference>
<gene>
    <name evidence="1" type="ORF">DERP_008469</name>
</gene>
<dbReference type="EMBL" id="NJHN03000112">
    <property type="protein sequence ID" value="KAH9414272.1"/>
    <property type="molecule type" value="Genomic_DNA"/>
</dbReference>
<reference evidence="1 2" key="2">
    <citation type="journal article" date="2022" name="Mol. Biol. Evol.">
        <title>Comparative Genomics Reveals Insights into the Divergent Evolution of Astigmatic Mites and Household Pest Adaptations.</title>
        <authorList>
            <person name="Xiong Q."/>
            <person name="Wan A.T."/>
            <person name="Liu X."/>
            <person name="Fung C.S."/>
            <person name="Xiao X."/>
            <person name="Malainual N."/>
            <person name="Hou J."/>
            <person name="Wang L."/>
            <person name="Wang M."/>
            <person name="Yang K.Y."/>
            <person name="Cui Y."/>
            <person name="Leung E.L."/>
            <person name="Nong W."/>
            <person name="Shin S.K."/>
            <person name="Au S.W."/>
            <person name="Jeong K.Y."/>
            <person name="Chew F.T."/>
            <person name="Hui J.H."/>
            <person name="Leung T.F."/>
            <person name="Tungtrongchitr A."/>
            <person name="Zhong N."/>
            <person name="Liu Z."/>
            <person name="Tsui S.K."/>
        </authorList>
    </citation>
    <scope>NUCLEOTIDE SEQUENCE [LARGE SCALE GENOMIC DNA]</scope>
    <source>
        <strain evidence="1">Derp</strain>
    </source>
</reference>